<dbReference type="Gene3D" id="3.30.565.10">
    <property type="entry name" value="Histidine kinase-like ATPase, C-terminal domain"/>
    <property type="match status" value="1"/>
</dbReference>
<dbReference type="GO" id="GO:0005886">
    <property type="term" value="C:plasma membrane"/>
    <property type="evidence" value="ECO:0007669"/>
    <property type="project" value="UniProtKB-SubCell"/>
</dbReference>
<keyword evidence="14 17" id="KW-0472">Membrane</keyword>
<feature type="transmembrane region" description="Helical" evidence="17">
    <location>
        <begin position="163"/>
        <end position="184"/>
    </location>
</feature>
<keyword evidence="8" id="KW-0547">Nucleotide-binding</keyword>
<evidence type="ECO:0000313" key="21">
    <source>
        <dbReference type="EMBL" id="WDI03283.1"/>
    </source>
</evidence>
<evidence type="ECO:0000313" key="22">
    <source>
        <dbReference type="Proteomes" id="UP001220962"/>
    </source>
</evidence>
<dbReference type="InterPro" id="IPR003661">
    <property type="entry name" value="HisK_dim/P_dom"/>
</dbReference>
<dbReference type="InterPro" id="IPR005467">
    <property type="entry name" value="His_kinase_dom"/>
</dbReference>
<evidence type="ECO:0000256" key="8">
    <source>
        <dbReference type="ARBA" id="ARBA00022741"/>
    </source>
</evidence>
<comment type="catalytic activity">
    <reaction evidence="1">
        <text>ATP + protein L-histidine = ADP + protein N-phospho-L-histidine.</text>
        <dbReference type="EC" id="2.7.13.3"/>
    </reaction>
</comment>
<dbReference type="Gene3D" id="1.10.287.130">
    <property type="match status" value="1"/>
</dbReference>
<dbReference type="InterPro" id="IPR003660">
    <property type="entry name" value="HAMP_dom"/>
</dbReference>
<evidence type="ECO:0000256" key="12">
    <source>
        <dbReference type="ARBA" id="ARBA00023012"/>
    </source>
</evidence>
<evidence type="ECO:0000313" key="20">
    <source>
        <dbReference type="EMBL" id="WDH83622.1"/>
    </source>
</evidence>
<dbReference type="InterPro" id="IPR036890">
    <property type="entry name" value="HATPase_C_sf"/>
</dbReference>
<evidence type="ECO:0000256" key="5">
    <source>
        <dbReference type="ARBA" id="ARBA00022553"/>
    </source>
</evidence>
<dbReference type="RefSeq" id="WP_205053995.1">
    <property type="nucleotide sequence ID" value="NZ_CP118101.1"/>
</dbReference>
<evidence type="ECO:0000256" key="4">
    <source>
        <dbReference type="ARBA" id="ARBA00022475"/>
    </source>
</evidence>
<dbReference type="PROSITE" id="PS50109">
    <property type="entry name" value="HIS_KIN"/>
    <property type="match status" value="1"/>
</dbReference>
<proteinExistence type="predicted"/>
<dbReference type="PROSITE" id="PS50885">
    <property type="entry name" value="HAMP"/>
    <property type="match status" value="1"/>
</dbReference>
<protein>
    <recommendedName>
        <fullName evidence="16">Heme sensor protein HssS</fullName>
        <ecNumber evidence="3">2.7.13.3</ecNumber>
    </recommendedName>
</protein>
<evidence type="ECO:0000256" key="6">
    <source>
        <dbReference type="ARBA" id="ARBA00022679"/>
    </source>
</evidence>
<dbReference type="InterPro" id="IPR004358">
    <property type="entry name" value="Sig_transdc_His_kin-like_C"/>
</dbReference>
<evidence type="ECO:0000256" key="7">
    <source>
        <dbReference type="ARBA" id="ARBA00022692"/>
    </source>
</evidence>
<dbReference type="SMART" id="SM00388">
    <property type="entry name" value="HisKA"/>
    <property type="match status" value="1"/>
</dbReference>
<dbReference type="CDD" id="cd00075">
    <property type="entry name" value="HATPase"/>
    <property type="match status" value="1"/>
</dbReference>
<keyword evidence="13" id="KW-0843">Virulence</keyword>
<reference evidence="20 23" key="1">
    <citation type="submission" date="2023-02" db="EMBL/GenBank/DDBJ databases">
        <title>Pathogen: clinical or host-associated sample.</title>
        <authorList>
            <person name="Hergert J."/>
            <person name="Casey R."/>
            <person name="Wagner J."/>
            <person name="Young E.L."/>
            <person name="Oakeson K.F."/>
        </authorList>
    </citation>
    <scope>NUCLEOTIDE SEQUENCE</scope>
    <source>
        <strain evidence="21 23">2022CK-00829</strain>
        <strain evidence="20">2022CK-00830</strain>
    </source>
</reference>
<evidence type="ECO:0000256" key="14">
    <source>
        <dbReference type="ARBA" id="ARBA00023136"/>
    </source>
</evidence>
<dbReference type="Pfam" id="PF00672">
    <property type="entry name" value="HAMP"/>
    <property type="match status" value="1"/>
</dbReference>
<keyword evidence="7 17" id="KW-0812">Transmembrane</keyword>
<dbReference type="SMART" id="SM00387">
    <property type="entry name" value="HATPase_c"/>
    <property type="match status" value="1"/>
</dbReference>
<evidence type="ECO:0000256" key="15">
    <source>
        <dbReference type="ARBA" id="ARBA00037219"/>
    </source>
</evidence>
<dbReference type="AlphaFoldDB" id="A0AAX3N208"/>
<keyword evidence="6" id="KW-0808">Transferase</keyword>
<dbReference type="SMART" id="SM00304">
    <property type="entry name" value="HAMP"/>
    <property type="match status" value="1"/>
</dbReference>
<evidence type="ECO:0000256" key="9">
    <source>
        <dbReference type="ARBA" id="ARBA00022777"/>
    </source>
</evidence>
<dbReference type="Proteomes" id="UP001221519">
    <property type="component" value="Chromosome"/>
</dbReference>
<dbReference type="EMBL" id="CP118108">
    <property type="protein sequence ID" value="WDI03283.1"/>
    <property type="molecule type" value="Genomic_DNA"/>
</dbReference>
<evidence type="ECO:0000256" key="2">
    <source>
        <dbReference type="ARBA" id="ARBA00004651"/>
    </source>
</evidence>
<comment type="subcellular location">
    <subcellularLocation>
        <location evidence="2">Cell membrane</location>
        <topology evidence="2">Multi-pass membrane protein</topology>
    </subcellularLocation>
</comment>
<feature type="domain" description="HAMP" evidence="19">
    <location>
        <begin position="187"/>
        <end position="239"/>
    </location>
</feature>
<dbReference type="GO" id="GO:0005524">
    <property type="term" value="F:ATP binding"/>
    <property type="evidence" value="ECO:0007669"/>
    <property type="project" value="UniProtKB-KW"/>
</dbReference>
<dbReference type="SUPFAM" id="SSF158472">
    <property type="entry name" value="HAMP domain-like"/>
    <property type="match status" value="1"/>
</dbReference>
<dbReference type="SUPFAM" id="SSF47384">
    <property type="entry name" value="Homodimeric domain of signal transducing histidine kinase"/>
    <property type="match status" value="1"/>
</dbReference>
<dbReference type="SUPFAM" id="SSF55874">
    <property type="entry name" value="ATPase domain of HSP90 chaperone/DNA topoisomerase II/histidine kinase"/>
    <property type="match status" value="1"/>
</dbReference>
<dbReference type="Pfam" id="PF02518">
    <property type="entry name" value="HATPase_c"/>
    <property type="match status" value="1"/>
</dbReference>
<dbReference type="EMBL" id="CP118101">
    <property type="protein sequence ID" value="WDH83622.1"/>
    <property type="molecule type" value="Genomic_DNA"/>
</dbReference>
<keyword evidence="23" id="KW-1185">Reference proteome</keyword>
<evidence type="ECO:0000256" key="1">
    <source>
        <dbReference type="ARBA" id="ARBA00000085"/>
    </source>
</evidence>
<dbReference type="EC" id="2.7.13.3" evidence="3"/>
<keyword evidence="11 17" id="KW-1133">Transmembrane helix</keyword>
<dbReference type="GO" id="GO:0000155">
    <property type="term" value="F:phosphorelay sensor kinase activity"/>
    <property type="evidence" value="ECO:0007669"/>
    <property type="project" value="InterPro"/>
</dbReference>
<evidence type="ECO:0000256" key="17">
    <source>
        <dbReference type="SAM" id="Phobius"/>
    </source>
</evidence>
<evidence type="ECO:0000256" key="3">
    <source>
        <dbReference type="ARBA" id="ARBA00012438"/>
    </source>
</evidence>
<name>A0AAX3N208_9BACL</name>
<keyword evidence="10" id="KW-0067">ATP-binding</keyword>
<comment type="function">
    <text evidence="15">Member of the two-component regulatory system HssS/HssR involved in intracellular heme homeostasis and tempering of staphylococcal virulence. HssS functions as a heme sensor histidine kinase which is autophosphorylated at a histidine residue and transfers its phosphate group to an aspartate residue of HssR. HssR/HssS activates the expression of hrtAB, an efflux pump, in response to extracellular heme, hemin, hemoglobin or blood.</text>
</comment>
<organism evidence="20 22">
    <name type="scientific">Paenibacillus urinalis</name>
    <dbReference type="NCBI Taxonomy" id="521520"/>
    <lineage>
        <taxon>Bacteria</taxon>
        <taxon>Bacillati</taxon>
        <taxon>Bacillota</taxon>
        <taxon>Bacilli</taxon>
        <taxon>Bacillales</taxon>
        <taxon>Paenibacillaceae</taxon>
        <taxon>Paenibacillus</taxon>
    </lineage>
</organism>
<feature type="transmembrane region" description="Helical" evidence="17">
    <location>
        <begin position="12"/>
        <end position="34"/>
    </location>
</feature>
<keyword evidence="5" id="KW-0597">Phosphoprotein</keyword>
<dbReference type="Gene3D" id="6.10.340.10">
    <property type="match status" value="1"/>
</dbReference>
<evidence type="ECO:0000256" key="13">
    <source>
        <dbReference type="ARBA" id="ARBA00023026"/>
    </source>
</evidence>
<evidence type="ECO:0000256" key="11">
    <source>
        <dbReference type="ARBA" id="ARBA00022989"/>
    </source>
</evidence>
<dbReference type="InterPro" id="IPR050398">
    <property type="entry name" value="HssS/ArlS-like"/>
</dbReference>
<dbReference type="FunFam" id="3.30.565.10:FF:000006">
    <property type="entry name" value="Sensor histidine kinase WalK"/>
    <property type="match status" value="1"/>
</dbReference>
<keyword evidence="12" id="KW-0902">Two-component regulatory system</keyword>
<evidence type="ECO:0000313" key="23">
    <source>
        <dbReference type="Proteomes" id="UP001221519"/>
    </source>
</evidence>
<dbReference type="CDD" id="cd06225">
    <property type="entry name" value="HAMP"/>
    <property type="match status" value="1"/>
</dbReference>
<dbReference type="Pfam" id="PF00512">
    <property type="entry name" value="HisKA"/>
    <property type="match status" value="1"/>
</dbReference>
<feature type="domain" description="Histidine kinase" evidence="18">
    <location>
        <begin position="247"/>
        <end position="460"/>
    </location>
</feature>
<evidence type="ECO:0000256" key="16">
    <source>
        <dbReference type="ARBA" id="ARBA00040841"/>
    </source>
</evidence>
<dbReference type="PRINTS" id="PR00344">
    <property type="entry name" value="BCTRLSENSOR"/>
</dbReference>
<dbReference type="PANTHER" id="PTHR45528:SF11">
    <property type="entry name" value="HISTIDINE KINASE"/>
    <property type="match status" value="1"/>
</dbReference>
<dbReference type="Proteomes" id="UP001220962">
    <property type="component" value="Chromosome"/>
</dbReference>
<dbReference type="InterPro" id="IPR036097">
    <property type="entry name" value="HisK_dim/P_sf"/>
</dbReference>
<dbReference type="InterPro" id="IPR003594">
    <property type="entry name" value="HATPase_dom"/>
</dbReference>
<evidence type="ECO:0000256" key="10">
    <source>
        <dbReference type="ARBA" id="ARBA00022840"/>
    </source>
</evidence>
<keyword evidence="9 20" id="KW-0418">Kinase</keyword>
<evidence type="ECO:0000259" key="19">
    <source>
        <dbReference type="PROSITE" id="PS50885"/>
    </source>
</evidence>
<accession>A0AAX3N208</accession>
<evidence type="ECO:0000259" key="18">
    <source>
        <dbReference type="PROSITE" id="PS50109"/>
    </source>
</evidence>
<dbReference type="CDD" id="cd00082">
    <property type="entry name" value="HisKA"/>
    <property type="match status" value="1"/>
</dbReference>
<keyword evidence="4" id="KW-1003">Cell membrane</keyword>
<gene>
    <name evidence="20" type="ORF">PUW23_05160</name>
    <name evidence="21" type="ORF">PUW25_04705</name>
</gene>
<dbReference type="PANTHER" id="PTHR45528">
    <property type="entry name" value="SENSOR HISTIDINE KINASE CPXA"/>
    <property type="match status" value="1"/>
</dbReference>
<sequence length="462" mass="52745">MRTLYREFISAILLILGISVFIGFVLANIVYLVFTKDEMTEQNLEVAEQIVYVLEEMHVESSSIRPYLQSVGQLGYQIYLVDRNGNVITFGQPFEESSLPDQTLERVLQGENYMGKEGFWNQLWMMGHFSNDIRNTVGLPLQIDDQSYALFIKPNSKILFSDIHMMLAGFIVAIAFVSVVGVIIMTKRLIHPISELSEATKAIANEDFTYTLKINRQDEIGQLADNFLRMQQQLMHNDVARKSFINNVSHDFQSPLMNIQGYAELLLNPKMDEKERLQYAGIVNDEARRLSNLTKQLLLITSLDQSGYPIKKSWIRLDLQIKESIKKHQWSLQDRNLTISYKLDEVMFFSDPELLATVWDNLLTNAIKYNEPNGHIFISCSTDQDQIILTFQDSGVGLSEESAGQVFERFFRVDTTRKRDGTGLGLSIVKEIITLLNGSITLESELSKGSTFTVIFQKEGND</sequence>